<accession>A0A3M7SSL6</accession>
<dbReference type="AlphaFoldDB" id="A0A3M7SSL6"/>
<dbReference type="Proteomes" id="UP000276133">
    <property type="component" value="Unassembled WGS sequence"/>
</dbReference>
<gene>
    <name evidence="2" type="ORF">BpHYR1_048432</name>
</gene>
<evidence type="ECO:0000313" key="2">
    <source>
        <dbReference type="EMBL" id="RNA38587.1"/>
    </source>
</evidence>
<dbReference type="EMBL" id="REGN01000853">
    <property type="protein sequence ID" value="RNA38587.1"/>
    <property type="molecule type" value="Genomic_DNA"/>
</dbReference>
<comment type="caution">
    <text evidence="2">The sequence shown here is derived from an EMBL/GenBank/DDBJ whole genome shotgun (WGS) entry which is preliminary data.</text>
</comment>
<name>A0A3M7SSL6_BRAPC</name>
<proteinExistence type="predicted"/>
<feature type="transmembrane region" description="Helical" evidence="1">
    <location>
        <begin position="6"/>
        <end position="27"/>
    </location>
</feature>
<keyword evidence="1" id="KW-0472">Membrane</keyword>
<keyword evidence="3" id="KW-1185">Reference proteome</keyword>
<keyword evidence="1" id="KW-1133">Transmembrane helix</keyword>
<evidence type="ECO:0000313" key="3">
    <source>
        <dbReference type="Proteomes" id="UP000276133"/>
    </source>
</evidence>
<reference evidence="2 3" key="1">
    <citation type="journal article" date="2018" name="Sci. Rep.">
        <title>Genomic signatures of local adaptation to the degree of environmental predictability in rotifers.</title>
        <authorList>
            <person name="Franch-Gras L."/>
            <person name="Hahn C."/>
            <person name="Garcia-Roger E.M."/>
            <person name="Carmona M.J."/>
            <person name="Serra M."/>
            <person name="Gomez A."/>
        </authorList>
    </citation>
    <scope>NUCLEOTIDE SEQUENCE [LARGE SCALE GENOMIC DNA]</scope>
    <source>
        <strain evidence="2">HYR1</strain>
    </source>
</reference>
<sequence>MNNLEFAVGDSIIIALNYVFFLFQKHLPFGLVFNLNRRLLFAVVIVDQLIIAKHLSTPDDSRIPLAWIIINPTKHNLFLNIKLFYLLLPNLIDLFLKAEKSMINNRICFT</sequence>
<organism evidence="2 3">
    <name type="scientific">Brachionus plicatilis</name>
    <name type="common">Marine rotifer</name>
    <name type="synonym">Brachionus muelleri</name>
    <dbReference type="NCBI Taxonomy" id="10195"/>
    <lineage>
        <taxon>Eukaryota</taxon>
        <taxon>Metazoa</taxon>
        <taxon>Spiralia</taxon>
        <taxon>Gnathifera</taxon>
        <taxon>Rotifera</taxon>
        <taxon>Eurotatoria</taxon>
        <taxon>Monogononta</taxon>
        <taxon>Pseudotrocha</taxon>
        <taxon>Ploima</taxon>
        <taxon>Brachionidae</taxon>
        <taxon>Brachionus</taxon>
    </lineage>
</organism>
<protein>
    <submittedName>
        <fullName evidence="2">Uncharacterized protein</fullName>
    </submittedName>
</protein>
<keyword evidence="1" id="KW-0812">Transmembrane</keyword>
<evidence type="ECO:0000256" key="1">
    <source>
        <dbReference type="SAM" id="Phobius"/>
    </source>
</evidence>